<feature type="region of interest" description="Disordered" evidence="2">
    <location>
        <begin position="90"/>
        <end position="143"/>
    </location>
</feature>
<dbReference type="EMBL" id="JALLBG020000231">
    <property type="protein sequence ID" value="KAL3758440.1"/>
    <property type="molecule type" value="Genomic_DNA"/>
</dbReference>
<evidence type="ECO:0000256" key="2">
    <source>
        <dbReference type="SAM" id="MobiDB-lite"/>
    </source>
</evidence>
<comment type="caution">
    <text evidence="3">The sequence shown here is derived from an EMBL/GenBank/DDBJ whole genome shotgun (WGS) entry which is preliminary data.</text>
</comment>
<keyword evidence="1" id="KW-0175">Coiled coil</keyword>
<feature type="compositionally biased region" description="Low complexity" evidence="2">
    <location>
        <begin position="259"/>
        <end position="284"/>
    </location>
</feature>
<evidence type="ECO:0000313" key="4">
    <source>
        <dbReference type="Proteomes" id="UP001530293"/>
    </source>
</evidence>
<organism evidence="3 4">
    <name type="scientific">Discostella pseudostelligera</name>
    <dbReference type="NCBI Taxonomy" id="259834"/>
    <lineage>
        <taxon>Eukaryota</taxon>
        <taxon>Sar</taxon>
        <taxon>Stramenopiles</taxon>
        <taxon>Ochrophyta</taxon>
        <taxon>Bacillariophyta</taxon>
        <taxon>Coscinodiscophyceae</taxon>
        <taxon>Thalassiosirophycidae</taxon>
        <taxon>Stephanodiscales</taxon>
        <taxon>Stephanodiscaceae</taxon>
        <taxon>Discostella</taxon>
    </lineage>
</organism>
<evidence type="ECO:0000256" key="1">
    <source>
        <dbReference type="SAM" id="Coils"/>
    </source>
</evidence>
<feature type="region of interest" description="Disordered" evidence="2">
    <location>
        <begin position="156"/>
        <end position="222"/>
    </location>
</feature>
<dbReference type="Proteomes" id="UP001530293">
    <property type="component" value="Unassembled WGS sequence"/>
</dbReference>
<feature type="compositionally biased region" description="Polar residues" evidence="2">
    <location>
        <begin position="680"/>
        <end position="693"/>
    </location>
</feature>
<feature type="compositionally biased region" description="Low complexity" evidence="2">
    <location>
        <begin position="698"/>
        <end position="748"/>
    </location>
</feature>
<feature type="region of interest" description="Disordered" evidence="2">
    <location>
        <begin position="16"/>
        <end position="71"/>
    </location>
</feature>
<reference evidence="3 4" key="1">
    <citation type="submission" date="2024-10" db="EMBL/GenBank/DDBJ databases">
        <title>Updated reference genomes for cyclostephanoid diatoms.</title>
        <authorList>
            <person name="Roberts W.R."/>
            <person name="Alverson A.J."/>
        </authorList>
    </citation>
    <scope>NUCLEOTIDE SEQUENCE [LARGE SCALE GENOMIC DNA]</scope>
    <source>
        <strain evidence="3 4">AJA232-27</strain>
    </source>
</reference>
<sequence length="787" mass="83786">MPAGGELAALLARRAKVSGGDNNGAGEDTGGTENEVNSLASAAPPPVVTGLAQPQAPPSPKPTVEPVHATTPVRNEELKAIFEERNLEAGIPTPSFLVNARKNLKKPGSKEPPPRSPASGTISKSDLPNPTKHTSACSSDNAISSDGMAASLALEGASSASGGCVGDGVASSSAKRNCSARANSDIVARRNRINASRSSTSSVSSHVSNSSEHGGPDVTIAVSSFSGDISESATSNSKNSIVRANSDSGYNQETIAARRSRINASRTSISSTSSNVSQPSNKSNTDGPPDEGEIKKPSPAQMRRQIMVAKIRTSRSNPSSGSDSKQQQQEINDTDSAIPRTAIISPKRDEFEVLFADDDFVSPGDASMDSIVKEMHDMHESLLNGSYSTAASTATMPTNNESRIHMQTEIRGMEFRNYDAHDVGRSAIVGAIPNARQLSSRGSSEAGGNVRRQLQSSPSHPSPIRRNSLPLNQEQMQAESEETLPYELPQKLTPHRTTNPHDQLPQAYPFRHSPSQMSQMSAITTPSCFPQEYFVPVSAPQRMFGDLQQPMLMNETVSAKGSPIGMENKPGVALGAIGPSERLSAFSSRLEVENQRQREQLSAMARKLEEKDAIISQLMKRISDLESKNASSTRGPTLEYHVNTEGLATPSSISAMPHSSGARSNGSAGDPFAMSPVWEHSQQVPQWSNSGDTESAYLSMSSPQHSQQQPSIQKQPSLQQQAQQRRGRSSLSAATSSTASVTTSNSSKSGRRSTPRSKSVSDSSRQSRKGEVGSGKNKKNDDRKFVC</sequence>
<feature type="compositionally biased region" description="Basic and acidic residues" evidence="2">
    <location>
        <begin position="778"/>
        <end position="787"/>
    </location>
</feature>
<accession>A0ABD3M358</accession>
<feature type="compositionally biased region" description="Polar residues" evidence="2">
    <location>
        <begin position="314"/>
        <end position="335"/>
    </location>
</feature>
<gene>
    <name evidence="3" type="ORF">ACHAWU_006100</name>
</gene>
<proteinExistence type="predicted"/>
<feature type="coiled-coil region" evidence="1">
    <location>
        <begin position="587"/>
        <end position="628"/>
    </location>
</feature>
<feature type="compositionally biased region" description="Polar residues" evidence="2">
    <location>
        <begin position="170"/>
        <end position="182"/>
    </location>
</feature>
<keyword evidence="4" id="KW-1185">Reference proteome</keyword>
<feature type="region of interest" description="Disordered" evidence="2">
    <location>
        <begin position="434"/>
        <end position="468"/>
    </location>
</feature>
<dbReference type="AlphaFoldDB" id="A0ABD3M358"/>
<feature type="compositionally biased region" description="Polar residues" evidence="2">
    <location>
        <begin position="31"/>
        <end position="40"/>
    </location>
</feature>
<name>A0ABD3M358_9STRA</name>
<feature type="region of interest" description="Disordered" evidence="2">
    <location>
        <begin position="649"/>
        <end position="787"/>
    </location>
</feature>
<feature type="compositionally biased region" description="Polar residues" evidence="2">
    <location>
        <begin position="118"/>
        <end position="143"/>
    </location>
</feature>
<protein>
    <submittedName>
        <fullName evidence="3">Uncharacterized protein</fullName>
    </submittedName>
</protein>
<feature type="region of interest" description="Disordered" evidence="2">
    <location>
        <begin position="259"/>
        <end position="339"/>
    </location>
</feature>
<feature type="compositionally biased region" description="Low complexity" evidence="2">
    <location>
        <begin position="193"/>
        <end position="211"/>
    </location>
</feature>
<evidence type="ECO:0000313" key="3">
    <source>
        <dbReference type="EMBL" id="KAL3758440.1"/>
    </source>
</evidence>